<dbReference type="Proteomes" id="UP000789525">
    <property type="component" value="Unassembled WGS sequence"/>
</dbReference>
<evidence type="ECO:0000313" key="1">
    <source>
        <dbReference type="EMBL" id="CAG8639754.1"/>
    </source>
</evidence>
<keyword evidence="2" id="KW-1185">Reference proteome</keyword>
<protein>
    <submittedName>
        <fullName evidence="1">15788_t:CDS:1</fullName>
    </submittedName>
</protein>
<dbReference type="EMBL" id="CAJVPT010019215">
    <property type="protein sequence ID" value="CAG8639754.1"/>
    <property type="molecule type" value="Genomic_DNA"/>
</dbReference>
<name>A0ACA9N8Z7_9GLOM</name>
<accession>A0ACA9N8Z7</accession>
<comment type="caution">
    <text evidence="1">The sequence shown here is derived from an EMBL/GenBank/DDBJ whole genome shotgun (WGS) entry which is preliminary data.</text>
</comment>
<organism evidence="1 2">
    <name type="scientific">Acaulospora colombiana</name>
    <dbReference type="NCBI Taxonomy" id="27376"/>
    <lineage>
        <taxon>Eukaryota</taxon>
        <taxon>Fungi</taxon>
        <taxon>Fungi incertae sedis</taxon>
        <taxon>Mucoromycota</taxon>
        <taxon>Glomeromycotina</taxon>
        <taxon>Glomeromycetes</taxon>
        <taxon>Diversisporales</taxon>
        <taxon>Acaulosporaceae</taxon>
        <taxon>Acaulospora</taxon>
    </lineage>
</organism>
<reference evidence="1" key="1">
    <citation type="submission" date="2021-06" db="EMBL/GenBank/DDBJ databases">
        <authorList>
            <person name="Kallberg Y."/>
            <person name="Tangrot J."/>
            <person name="Rosling A."/>
        </authorList>
    </citation>
    <scope>NUCLEOTIDE SEQUENCE</scope>
    <source>
        <strain evidence="1">CL356</strain>
    </source>
</reference>
<evidence type="ECO:0000313" key="2">
    <source>
        <dbReference type="Proteomes" id="UP000789525"/>
    </source>
</evidence>
<sequence>MSTALQASTPPGPLRLLVFDAGPPVGALMQLLILENILMQVDETKGTNCLYAHEHFDLIAGTGLGGQVPSTKLIAILLGGLRKPISEVKEKVKAICEAVFSESGSDSRDQGGLLSKLLGPMPPSLATEKETLFSVEKLRRALRDVLHLRDNPNDPELHMDNTHGSKHDQCLANMGDSTHLRTYKTRSENIECTMLEALTATIASSDLFSSEVTFASGSSYVGAGLGINNPIREILMEAKQIYGESRQVGCLLSIGTVDIPPSYDTLALEDDKKMLAVLDAISDCRRTASAMNEKLSDAVIYHRFSVQGPLTCARVIDWNRVDCLSLVHHYLQGEATEKIEACAHNVDIDHSRAMGVTVRQPPPLLPYFVVREEPMKILIQRLLPSAKSERRLVVITGEKGSGKSQLSSYFCDQFSQSSEATIQIDLQNAVRSLGYSHRHATWEDALAVLAKGLPSKDEPRKDWLLVFDDARVNVAPFIPSCQHGSILVNSQSRVRASLVAKENHVQLGQLSENAAQAVFFKVIQEPKPSESDIQTAEELFRVIGRLPLHVVAAGLYWYRMSPSRDENPHLSESEEFIELFKSGTVDMELLTKSLPFQRDGYDED</sequence>
<gene>
    <name evidence="1" type="ORF">ACOLOM_LOCUS7898</name>
</gene>
<proteinExistence type="predicted"/>